<keyword evidence="5 7" id="KW-0472">Membrane</keyword>
<organism evidence="8 9">
    <name type="scientific">Cellulomonas chitinilytica</name>
    <dbReference type="NCBI Taxonomy" id="398759"/>
    <lineage>
        <taxon>Bacteria</taxon>
        <taxon>Bacillati</taxon>
        <taxon>Actinomycetota</taxon>
        <taxon>Actinomycetes</taxon>
        <taxon>Micrococcales</taxon>
        <taxon>Cellulomonadaceae</taxon>
        <taxon>Cellulomonas</taxon>
    </lineage>
</organism>
<evidence type="ECO:0000256" key="5">
    <source>
        <dbReference type="ARBA" id="ARBA00023136"/>
    </source>
</evidence>
<feature type="transmembrane region" description="Helical" evidence="7">
    <location>
        <begin position="59"/>
        <end position="80"/>
    </location>
</feature>
<accession>A0A919P3D6</accession>
<evidence type="ECO:0000313" key="8">
    <source>
        <dbReference type="EMBL" id="GIG21970.1"/>
    </source>
</evidence>
<gene>
    <name evidence="8" type="ORF">Cch01nite_26940</name>
</gene>
<evidence type="ECO:0000256" key="1">
    <source>
        <dbReference type="ARBA" id="ARBA00004651"/>
    </source>
</evidence>
<feature type="transmembrane region" description="Helical" evidence="7">
    <location>
        <begin position="627"/>
        <end position="650"/>
    </location>
</feature>
<proteinExistence type="predicted"/>
<evidence type="ECO:0000256" key="2">
    <source>
        <dbReference type="ARBA" id="ARBA00022475"/>
    </source>
</evidence>
<reference evidence="8" key="1">
    <citation type="submission" date="2021-01" db="EMBL/GenBank/DDBJ databases">
        <title>Whole genome shotgun sequence of Cellulomonas chitinilytica NBRC 110799.</title>
        <authorList>
            <person name="Komaki H."/>
            <person name="Tamura T."/>
        </authorList>
    </citation>
    <scope>NUCLEOTIDE SEQUENCE</scope>
    <source>
        <strain evidence="8">NBRC 110799</strain>
    </source>
</reference>
<evidence type="ECO:0000256" key="3">
    <source>
        <dbReference type="ARBA" id="ARBA00022692"/>
    </source>
</evidence>
<feature type="region of interest" description="Disordered" evidence="6">
    <location>
        <begin position="1"/>
        <end position="40"/>
    </location>
</feature>
<evidence type="ECO:0000313" key="9">
    <source>
        <dbReference type="Proteomes" id="UP000632740"/>
    </source>
</evidence>
<dbReference type="AlphaFoldDB" id="A0A919P3D6"/>
<dbReference type="PANTHER" id="PTHR39087">
    <property type="entry name" value="UPF0104 MEMBRANE PROTEIN MJ1595"/>
    <property type="match status" value="1"/>
</dbReference>
<name>A0A919P3D6_9CELL</name>
<feature type="transmembrane region" description="Helical" evidence="7">
    <location>
        <begin position="205"/>
        <end position="232"/>
    </location>
</feature>
<feature type="transmembrane region" description="Helical" evidence="7">
    <location>
        <begin position="174"/>
        <end position="193"/>
    </location>
</feature>
<feature type="transmembrane region" description="Helical" evidence="7">
    <location>
        <begin position="591"/>
        <end position="615"/>
    </location>
</feature>
<evidence type="ECO:0000256" key="4">
    <source>
        <dbReference type="ARBA" id="ARBA00022989"/>
    </source>
</evidence>
<comment type="subcellular location">
    <subcellularLocation>
        <location evidence="1">Cell membrane</location>
        <topology evidence="1">Multi-pass membrane protein</topology>
    </subcellularLocation>
</comment>
<dbReference type="EMBL" id="BONK01000009">
    <property type="protein sequence ID" value="GIG21970.1"/>
    <property type="molecule type" value="Genomic_DNA"/>
</dbReference>
<feature type="transmembrane region" description="Helical" evidence="7">
    <location>
        <begin position="100"/>
        <end position="121"/>
    </location>
</feature>
<dbReference type="Pfam" id="PF03706">
    <property type="entry name" value="LPG_synthase_TM"/>
    <property type="match status" value="1"/>
</dbReference>
<feature type="transmembrane region" description="Helical" evidence="7">
    <location>
        <begin position="749"/>
        <end position="768"/>
    </location>
</feature>
<keyword evidence="3 7" id="KW-0812">Transmembrane</keyword>
<keyword evidence="2" id="KW-1003">Cell membrane</keyword>
<feature type="transmembrane region" description="Helical" evidence="7">
    <location>
        <begin position="133"/>
        <end position="154"/>
    </location>
</feature>
<dbReference type="InterPro" id="IPR022791">
    <property type="entry name" value="L-PG_synthase/AglD"/>
</dbReference>
<feature type="transmembrane region" description="Helical" evidence="7">
    <location>
        <begin position="662"/>
        <end position="688"/>
    </location>
</feature>
<comment type="caution">
    <text evidence="8">The sequence shown here is derived from an EMBL/GenBank/DDBJ whole genome shotgun (WGS) entry which is preliminary data.</text>
</comment>
<dbReference type="GO" id="GO:0005886">
    <property type="term" value="C:plasma membrane"/>
    <property type="evidence" value="ECO:0007669"/>
    <property type="project" value="UniProtKB-SubCell"/>
</dbReference>
<keyword evidence="4 7" id="KW-1133">Transmembrane helix</keyword>
<dbReference type="PANTHER" id="PTHR39087:SF2">
    <property type="entry name" value="UPF0104 MEMBRANE PROTEIN MJ1595"/>
    <property type="match status" value="1"/>
</dbReference>
<protein>
    <submittedName>
        <fullName evidence="8">Membrane protein</fullName>
    </submittedName>
</protein>
<keyword evidence="9" id="KW-1185">Reference proteome</keyword>
<dbReference type="Proteomes" id="UP000632740">
    <property type="component" value="Unassembled WGS sequence"/>
</dbReference>
<sequence length="859" mass="91701">MPRLARMSAPTPARRAAADPAVADGSDVPVEPGPEPEAPEDAVRIDDVPAVRVHHPSDLIGMVVAAVGVVLVMVLATYAQHTTAGVAEDVQGFATLLQRILFIPVQVLERLVTLAVPLLVFGELAIRRLGRQVLEGLIAATAALVVNYLLYVLVQQVGSDDLVHGLSIRHGGDWVLTVPGYLAMLAALLTVVGPRDRRRTVMWSWNLVWVVVGVLAITARVSLPGLLIALLAGRVVGQAVRYVSGVQSERAYGTSLVAGVRRAGFEPVLLQRVPDETTQAEAERLVRAGGRPPELHGDPESRALNRSTRHRVYQMTTATGEELDLVVIDRDRQVVGSLARLWRSIRMRGLEGRSVVPLRQATERAALLSYAARAAGVRTPKLLSIAEADESMLLVQERPGNALPLADIPAERLSDRVLREVWAQLQLAHDAGIAHRALTSDVVLVDAVVGQPMVWLTGWEQGDVASSDLARRMDVTQLVALLALRVGATRALESAVAVLPDADIAAIGPLLQTMTLPRETRDEMRAHKPVLAELRSALVARMPEADVEPQQLVRFGARTVITIGLTVVAVFVILTSINVEQIEAALAEGDWRWSALSFALGLSTFVGAAVAFVAFSPVKLSLWRATLVQAAATFVALAAPAGIGPAALNLRMLTRRGVSTSLSAATVALVQVSQFVVTLGLLLVLSLLSGTSESPLPVDPVVLLVIGIVAALVAASLLIPKVRQWVLSKTLPTLQQMWPRLIEVLGQPWRLALAVGGNLAMTLGYIFAFEAAMQALGQSASLVQVALVYLTGNTTGAMVPTPGGMGAIEVALGASLSSFTSINAGVAFSVVLLFRALTYWLRIPFGWAAMRYLQKQGDL</sequence>
<feature type="transmembrane region" description="Helical" evidence="7">
    <location>
        <begin position="700"/>
        <end position="719"/>
    </location>
</feature>
<feature type="transmembrane region" description="Helical" evidence="7">
    <location>
        <begin position="822"/>
        <end position="841"/>
    </location>
</feature>
<evidence type="ECO:0000256" key="6">
    <source>
        <dbReference type="SAM" id="MobiDB-lite"/>
    </source>
</evidence>
<dbReference type="NCBIfam" id="TIGR00374">
    <property type="entry name" value="flippase-like domain"/>
    <property type="match status" value="1"/>
</dbReference>
<evidence type="ECO:0000256" key="7">
    <source>
        <dbReference type="SAM" id="Phobius"/>
    </source>
</evidence>
<feature type="compositionally biased region" description="Low complexity" evidence="6">
    <location>
        <begin position="1"/>
        <end position="30"/>
    </location>
</feature>
<feature type="transmembrane region" description="Helical" evidence="7">
    <location>
        <begin position="560"/>
        <end position="579"/>
    </location>
</feature>